<dbReference type="Proteomes" id="UP001145114">
    <property type="component" value="Unassembled WGS sequence"/>
</dbReference>
<gene>
    <name evidence="1" type="ORF">EV182_000829</name>
</gene>
<proteinExistence type="predicted"/>
<keyword evidence="2" id="KW-1185">Reference proteome</keyword>
<organism evidence="1 2">
    <name type="scientific">Spiromyces aspiralis</name>
    <dbReference type="NCBI Taxonomy" id="68401"/>
    <lineage>
        <taxon>Eukaryota</taxon>
        <taxon>Fungi</taxon>
        <taxon>Fungi incertae sedis</taxon>
        <taxon>Zoopagomycota</taxon>
        <taxon>Kickxellomycotina</taxon>
        <taxon>Kickxellomycetes</taxon>
        <taxon>Kickxellales</taxon>
        <taxon>Kickxellaceae</taxon>
        <taxon>Spiromyces</taxon>
    </lineage>
</organism>
<name>A0ACC1HHJ6_9FUNG</name>
<sequence>MLGDGVQHPPPWELDSENSSVVYPWDSASQIGTQSRRLSGVTKVLERSHLPNRSKIAGYDFALLECMHVLCAACFGAQKKAAEAALPTLHPPWECTPPTTNGTSRPTKPLREAVMLGINYIG</sequence>
<protein>
    <submittedName>
        <fullName evidence="1">Uncharacterized protein</fullName>
    </submittedName>
</protein>
<accession>A0ACC1HHJ6</accession>
<comment type="caution">
    <text evidence="1">The sequence shown here is derived from an EMBL/GenBank/DDBJ whole genome shotgun (WGS) entry which is preliminary data.</text>
</comment>
<evidence type="ECO:0000313" key="1">
    <source>
        <dbReference type="EMBL" id="KAJ1675662.1"/>
    </source>
</evidence>
<dbReference type="EMBL" id="JAMZIH010005213">
    <property type="protein sequence ID" value="KAJ1675662.1"/>
    <property type="molecule type" value="Genomic_DNA"/>
</dbReference>
<evidence type="ECO:0000313" key="2">
    <source>
        <dbReference type="Proteomes" id="UP001145114"/>
    </source>
</evidence>
<reference evidence="1" key="1">
    <citation type="submission" date="2022-06" db="EMBL/GenBank/DDBJ databases">
        <title>Phylogenomic reconstructions and comparative analyses of Kickxellomycotina fungi.</title>
        <authorList>
            <person name="Reynolds N.K."/>
            <person name="Stajich J.E."/>
            <person name="Barry K."/>
            <person name="Grigoriev I.V."/>
            <person name="Crous P."/>
            <person name="Smith M.E."/>
        </authorList>
    </citation>
    <scope>NUCLEOTIDE SEQUENCE</scope>
    <source>
        <strain evidence="1">RSA 2271</strain>
    </source>
</reference>